<keyword evidence="9" id="KW-1185">Reference proteome</keyword>
<feature type="compositionally biased region" description="Low complexity" evidence="5">
    <location>
        <begin position="161"/>
        <end position="195"/>
    </location>
</feature>
<evidence type="ECO:0000256" key="4">
    <source>
        <dbReference type="ARBA" id="ARBA00023136"/>
    </source>
</evidence>
<sequence>MTAPPSRRAASLFFWGAALLHLAAAAQNDVCPYDGGWSLRVKSRYCPSSAPVDCGMGTQRRCCPSGYVCAGVGLQGGSWCCKEGEDCLSQARETPRCPNQQWTLWGGDTGTVSDGAWCCEPGFNGFYRGKVEAVGCIDAGVNTLPGNTFFAKTVSTSQCATATPTTSSSSSSSSPSGTGPTTATPTADGQNAGTSDDGDGNGGLGSGAIAGIVVGCVGGIALVAGIIGFMMWRRRRRNSQAAAAAAQDMHNGSGSGPAGYAPNAYGQQQTTEMGYAPDSSVGGYSGSTAGGGGGGGGGYYDPSPSEPQMKENTFYSPPVELHNEHRHLMGDQRAESHEMP</sequence>
<keyword evidence="4 6" id="KW-0472">Membrane</keyword>
<evidence type="ECO:0000256" key="5">
    <source>
        <dbReference type="SAM" id="MobiDB-lite"/>
    </source>
</evidence>
<name>A0ABR1PXD2_9PEZI</name>
<dbReference type="PANTHER" id="PTHR15549:SF26">
    <property type="entry name" value="AXIAL BUDDING PATTERN PROTEIN 2-RELATED"/>
    <property type="match status" value="1"/>
</dbReference>
<feature type="transmembrane region" description="Helical" evidence="6">
    <location>
        <begin position="208"/>
        <end position="232"/>
    </location>
</feature>
<dbReference type="Proteomes" id="UP001391051">
    <property type="component" value="Unassembled WGS sequence"/>
</dbReference>
<dbReference type="RefSeq" id="XP_066694439.1">
    <property type="nucleotide sequence ID" value="XM_066847743.1"/>
</dbReference>
<keyword evidence="3 6" id="KW-1133">Transmembrane helix</keyword>
<comment type="caution">
    <text evidence="8">The sequence shown here is derived from an EMBL/GenBank/DDBJ whole genome shotgun (WGS) entry which is preliminary data.</text>
</comment>
<dbReference type="PANTHER" id="PTHR15549">
    <property type="entry name" value="PAIRED IMMUNOGLOBULIN-LIKE TYPE 2 RECEPTOR"/>
    <property type="match status" value="1"/>
</dbReference>
<feature type="region of interest" description="Disordered" evidence="5">
    <location>
        <begin position="242"/>
        <end position="340"/>
    </location>
</feature>
<feature type="chain" id="PRO_5046931867" evidence="7">
    <location>
        <begin position="26"/>
        <end position="340"/>
    </location>
</feature>
<dbReference type="InterPro" id="IPR051694">
    <property type="entry name" value="Immunoregulatory_rcpt-like"/>
</dbReference>
<feature type="region of interest" description="Disordered" evidence="5">
    <location>
        <begin position="161"/>
        <end position="199"/>
    </location>
</feature>
<comment type="subcellular location">
    <subcellularLocation>
        <location evidence="1">Membrane</location>
        <topology evidence="1">Single-pass membrane protein</topology>
    </subcellularLocation>
</comment>
<keyword evidence="7" id="KW-0732">Signal</keyword>
<gene>
    <name evidence="8" type="ORF">PG986_011521</name>
</gene>
<evidence type="ECO:0000256" key="1">
    <source>
        <dbReference type="ARBA" id="ARBA00004167"/>
    </source>
</evidence>
<dbReference type="EMBL" id="JAQQWE010000008">
    <property type="protein sequence ID" value="KAK7942408.1"/>
    <property type="molecule type" value="Genomic_DNA"/>
</dbReference>
<evidence type="ECO:0000256" key="2">
    <source>
        <dbReference type="ARBA" id="ARBA00022692"/>
    </source>
</evidence>
<feature type="compositionally biased region" description="Gly residues" evidence="5">
    <location>
        <begin position="283"/>
        <end position="299"/>
    </location>
</feature>
<accession>A0ABR1PXD2</accession>
<organism evidence="8 9">
    <name type="scientific">Apiospora aurea</name>
    <dbReference type="NCBI Taxonomy" id="335848"/>
    <lineage>
        <taxon>Eukaryota</taxon>
        <taxon>Fungi</taxon>
        <taxon>Dikarya</taxon>
        <taxon>Ascomycota</taxon>
        <taxon>Pezizomycotina</taxon>
        <taxon>Sordariomycetes</taxon>
        <taxon>Xylariomycetidae</taxon>
        <taxon>Amphisphaeriales</taxon>
        <taxon>Apiosporaceae</taxon>
        <taxon>Apiospora</taxon>
    </lineage>
</organism>
<protein>
    <submittedName>
        <fullName evidence="8">Uncharacterized protein</fullName>
    </submittedName>
</protein>
<dbReference type="GeneID" id="92080805"/>
<feature type="compositionally biased region" description="Basic and acidic residues" evidence="5">
    <location>
        <begin position="321"/>
        <end position="340"/>
    </location>
</feature>
<evidence type="ECO:0000256" key="7">
    <source>
        <dbReference type="SAM" id="SignalP"/>
    </source>
</evidence>
<reference evidence="8 9" key="1">
    <citation type="submission" date="2023-01" db="EMBL/GenBank/DDBJ databases">
        <title>Analysis of 21 Apiospora genomes using comparative genomics revels a genus with tremendous synthesis potential of carbohydrate active enzymes and secondary metabolites.</title>
        <authorList>
            <person name="Sorensen T."/>
        </authorList>
    </citation>
    <scope>NUCLEOTIDE SEQUENCE [LARGE SCALE GENOMIC DNA]</scope>
    <source>
        <strain evidence="8 9">CBS 24483</strain>
    </source>
</reference>
<feature type="signal peptide" evidence="7">
    <location>
        <begin position="1"/>
        <end position="25"/>
    </location>
</feature>
<evidence type="ECO:0000256" key="6">
    <source>
        <dbReference type="SAM" id="Phobius"/>
    </source>
</evidence>
<evidence type="ECO:0000256" key="3">
    <source>
        <dbReference type="ARBA" id="ARBA00022989"/>
    </source>
</evidence>
<keyword evidence="2 6" id="KW-0812">Transmembrane</keyword>
<evidence type="ECO:0000313" key="9">
    <source>
        <dbReference type="Proteomes" id="UP001391051"/>
    </source>
</evidence>
<evidence type="ECO:0000313" key="8">
    <source>
        <dbReference type="EMBL" id="KAK7942408.1"/>
    </source>
</evidence>
<proteinExistence type="predicted"/>